<proteinExistence type="predicted"/>
<dbReference type="Proteomes" id="UP001151295">
    <property type="component" value="Unassembled WGS sequence"/>
</dbReference>
<gene>
    <name evidence="1" type="ORF">EDC05_002577</name>
</gene>
<comment type="caution">
    <text evidence="1">The sequence shown here is derived from an EMBL/GenBank/DDBJ whole genome shotgun (WGS) entry which is preliminary data.</text>
</comment>
<accession>A0ABQ8PPL1</accession>
<dbReference type="EMBL" id="JANBQD010000024">
    <property type="protein sequence ID" value="KAJ1992793.1"/>
    <property type="molecule type" value="Genomic_DNA"/>
</dbReference>
<organism evidence="1 2">
    <name type="scientific">Coemansia umbellata</name>
    <dbReference type="NCBI Taxonomy" id="1424467"/>
    <lineage>
        <taxon>Eukaryota</taxon>
        <taxon>Fungi</taxon>
        <taxon>Fungi incertae sedis</taxon>
        <taxon>Zoopagomycota</taxon>
        <taxon>Kickxellomycotina</taxon>
        <taxon>Kickxellomycetes</taxon>
        <taxon>Kickxellales</taxon>
        <taxon>Kickxellaceae</taxon>
        <taxon>Coemansia</taxon>
    </lineage>
</organism>
<name>A0ABQ8PPL1_9FUNG</name>
<sequence>MTRELAELKAEEEVLAKAAGASDAEVARLTSAYSGLLDEARLAASKLLDAFDAEQTKDSSKYFYQCGSEIDRLCSDLNSFASALSQSVAKQMQLADALPHPWREFRPFGTQAVSEILDLAASEHKRIGYTMPGLTKKMIELQVMDAFIDTLEVEVDRALKANGVDGLLQRCQSLAVKEGRNMRKGGDIGQLLDEYAAKAIPTTLADSKSLLQRDIDQKLVQLNQWHNDLAKSQKTQIRTMLEAIRNKVLPFDNATEAILESLLDEHDMVSSWAEIWGSVAERLEKDNSRLDKQKAALQEIAHKGSNDQVIHSDDILALSLKRLLTVSNHVLNKTTAISDFMKNAGQDGSDSVQTLQRMLLAVSANTESGAEADSDGDADMQDQQLTWLGHGAFTSWDALLADAKTQKNLATLHGSDPCSGSEAFDVLPTSVRDMLGDLKYQAGILRKRVTKAAMLSEEPSKAANSDYAALFCQYY</sequence>
<reference evidence="1" key="1">
    <citation type="submission" date="2022-07" db="EMBL/GenBank/DDBJ databases">
        <title>Phylogenomic reconstructions and comparative analyses of Kickxellomycotina fungi.</title>
        <authorList>
            <person name="Reynolds N.K."/>
            <person name="Stajich J.E."/>
            <person name="Barry K."/>
            <person name="Grigoriev I.V."/>
            <person name="Crous P."/>
            <person name="Smith M.E."/>
        </authorList>
    </citation>
    <scope>NUCLEOTIDE SEQUENCE</scope>
    <source>
        <strain evidence="1">BCRC 34882</strain>
    </source>
</reference>
<evidence type="ECO:0000313" key="1">
    <source>
        <dbReference type="EMBL" id="KAJ1992793.1"/>
    </source>
</evidence>
<keyword evidence="2" id="KW-1185">Reference proteome</keyword>
<protein>
    <submittedName>
        <fullName evidence="1">Uncharacterized protein</fullName>
    </submittedName>
</protein>
<evidence type="ECO:0000313" key="2">
    <source>
        <dbReference type="Proteomes" id="UP001151295"/>
    </source>
</evidence>